<organism evidence="1">
    <name type="scientific">Rhodothermus marinus</name>
    <name type="common">Rhodothermus obamensis</name>
    <dbReference type="NCBI Taxonomy" id="29549"/>
    <lineage>
        <taxon>Bacteria</taxon>
        <taxon>Pseudomonadati</taxon>
        <taxon>Rhodothermota</taxon>
        <taxon>Rhodothermia</taxon>
        <taxon>Rhodothermales</taxon>
        <taxon>Rhodothermaceae</taxon>
        <taxon>Rhodothermus</taxon>
    </lineage>
</organism>
<name>A0A7V2AZU1_RHOMR</name>
<protein>
    <submittedName>
        <fullName evidence="1">Uncharacterized protein</fullName>
    </submittedName>
</protein>
<evidence type="ECO:0000313" key="1">
    <source>
        <dbReference type="EMBL" id="HER95699.1"/>
    </source>
</evidence>
<reference evidence="1" key="1">
    <citation type="journal article" date="2020" name="mSystems">
        <title>Genome- and Community-Level Interaction Insights into Carbon Utilization and Element Cycling Functions of Hydrothermarchaeota in Hydrothermal Sediment.</title>
        <authorList>
            <person name="Zhou Z."/>
            <person name="Liu Y."/>
            <person name="Xu W."/>
            <person name="Pan J."/>
            <person name="Luo Z.H."/>
            <person name="Li M."/>
        </authorList>
    </citation>
    <scope>NUCLEOTIDE SEQUENCE [LARGE SCALE GENOMIC DNA]</scope>
    <source>
        <strain evidence="1">SpSt-143</strain>
    </source>
</reference>
<sequence length="117" mass="13074">MTRNIIAAMLDDGSTQVVIDRVLPGSEIVEEAETVELQDRTEAMLDVRRRLTIRAALDIAQRDQIAAWVRDRTPVTIVAETLTDVLYWQDRTLQLAMGGSENGLAVMRITTADADIY</sequence>
<dbReference type="AlphaFoldDB" id="A0A7V2AZU1"/>
<gene>
    <name evidence="1" type="ORF">ENO59_04170</name>
</gene>
<proteinExistence type="predicted"/>
<comment type="caution">
    <text evidence="1">The sequence shown here is derived from an EMBL/GenBank/DDBJ whole genome shotgun (WGS) entry which is preliminary data.</text>
</comment>
<dbReference type="EMBL" id="DSGB01000004">
    <property type="protein sequence ID" value="HER95699.1"/>
    <property type="molecule type" value="Genomic_DNA"/>
</dbReference>
<accession>A0A7V2AZU1</accession>